<dbReference type="SMART" id="SM00554">
    <property type="entry name" value="FAS1"/>
    <property type="match status" value="1"/>
</dbReference>
<dbReference type="PANTHER" id="PTHR10900:SF77">
    <property type="entry name" value="FI19380P1"/>
    <property type="match status" value="1"/>
</dbReference>
<dbReference type="GO" id="GO:0050839">
    <property type="term" value="F:cell adhesion molecule binding"/>
    <property type="evidence" value="ECO:0007669"/>
    <property type="project" value="TreeGrafter"/>
</dbReference>
<dbReference type="GO" id="GO:0007155">
    <property type="term" value="P:cell adhesion"/>
    <property type="evidence" value="ECO:0007669"/>
    <property type="project" value="TreeGrafter"/>
</dbReference>
<dbReference type="AlphaFoldDB" id="A0A9W6G697"/>
<evidence type="ECO:0000313" key="4">
    <source>
        <dbReference type="EMBL" id="GLI41185.1"/>
    </source>
</evidence>
<keyword evidence="4" id="KW-0449">Lipoprotein</keyword>
<dbReference type="SUPFAM" id="SSF82153">
    <property type="entry name" value="FAS1 domain"/>
    <property type="match status" value="1"/>
</dbReference>
<evidence type="ECO:0000259" key="3">
    <source>
        <dbReference type="PROSITE" id="PS50213"/>
    </source>
</evidence>
<accession>A0A9W6G697</accession>
<keyword evidence="5" id="KW-1185">Reference proteome</keyword>
<dbReference type="PROSITE" id="PS51257">
    <property type="entry name" value="PROKAR_LIPOPROTEIN"/>
    <property type="match status" value="1"/>
</dbReference>
<sequence length="208" mass="20921">MNTRFLTRAGALAAAAGFAITMSACSDGGSDDAADETTSTEETMAEEETTAEMAGEFGAACSAVPADGEGSFAGMADDPVATAASNNPELSTLVTAVTEADLVDTLNTAEDITVFAPVNSAFAAIPEADLNAVLADQEMLTGILTYHVVAGELAPEALAGEHTTLQGETLTVAGSGEDFTVNDSAAVVCGNVQTANATVYLIDSVLMP</sequence>
<dbReference type="Pfam" id="PF02469">
    <property type="entry name" value="Fasciclin"/>
    <property type="match status" value="1"/>
</dbReference>
<dbReference type="Gene3D" id="2.30.180.10">
    <property type="entry name" value="FAS1 domain"/>
    <property type="match status" value="1"/>
</dbReference>
<dbReference type="Proteomes" id="UP001144313">
    <property type="component" value="Unassembled WGS sequence"/>
</dbReference>
<evidence type="ECO:0000313" key="5">
    <source>
        <dbReference type="Proteomes" id="UP001144313"/>
    </source>
</evidence>
<feature type="domain" description="FAS1" evidence="3">
    <location>
        <begin position="77"/>
        <end position="206"/>
    </location>
</feature>
<dbReference type="PANTHER" id="PTHR10900">
    <property type="entry name" value="PERIOSTIN-RELATED"/>
    <property type="match status" value="1"/>
</dbReference>
<feature type="signal peptide" evidence="2">
    <location>
        <begin position="1"/>
        <end position="26"/>
    </location>
</feature>
<dbReference type="GO" id="GO:0031012">
    <property type="term" value="C:extracellular matrix"/>
    <property type="evidence" value="ECO:0007669"/>
    <property type="project" value="TreeGrafter"/>
</dbReference>
<comment type="caution">
    <text evidence="4">The sequence shown here is derived from an EMBL/GenBank/DDBJ whole genome shotgun (WGS) entry which is preliminary data.</text>
</comment>
<dbReference type="GO" id="GO:0030198">
    <property type="term" value="P:extracellular matrix organization"/>
    <property type="evidence" value="ECO:0007669"/>
    <property type="project" value="TreeGrafter"/>
</dbReference>
<dbReference type="EMBL" id="BSDT01000001">
    <property type="protein sequence ID" value="GLI41185.1"/>
    <property type="molecule type" value="Genomic_DNA"/>
</dbReference>
<feature type="chain" id="PRO_5040896735" evidence="2">
    <location>
        <begin position="27"/>
        <end position="208"/>
    </location>
</feature>
<evidence type="ECO:0000256" key="1">
    <source>
        <dbReference type="ARBA" id="ARBA00022729"/>
    </source>
</evidence>
<dbReference type="PROSITE" id="PS50213">
    <property type="entry name" value="FAS1"/>
    <property type="match status" value="1"/>
</dbReference>
<dbReference type="InterPro" id="IPR000782">
    <property type="entry name" value="FAS1_domain"/>
</dbReference>
<reference evidence="4" key="1">
    <citation type="submission" date="2022-12" db="EMBL/GenBank/DDBJ databases">
        <title>Reference genome sequencing for broad-spectrum identification of bacterial and archaeal isolates by mass spectrometry.</title>
        <authorList>
            <person name="Sekiguchi Y."/>
            <person name="Tourlousse D.M."/>
        </authorList>
    </citation>
    <scope>NUCLEOTIDE SEQUENCE</scope>
    <source>
        <strain evidence="4">LLR39Z86</strain>
    </source>
</reference>
<dbReference type="InterPro" id="IPR050904">
    <property type="entry name" value="Adhesion/Biosynth-related"/>
</dbReference>
<proteinExistence type="predicted"/>
<dbReference type="RefSeq" id="WP_270116479.1">
    <property type="nucleotide sequence ID" value="NZ_BAAAOL010000002.1"/>
</dbReference>
<dbReference type="FunFam" id="2.30.180.10:FF:000019">
    <property type="entry name" value="Cell surface lipoprotein"/>
    <property type="match status" value="1"/>
</dbReference>
<keyword evidence="1 2" id="KW-0732">Signal</keyword>
<dbReference type="InterPro" id="IPR036378">
    <property type="entry name" value="FAS1_dom_sf"/>
</dbReference>
<dbReference type="GO" id="GO:0005615">
    <property type="term" value="C:extracellular space"/>
    <property type="evidence" value="ECO:0007669"/>
    <property type="project" value="TreeGrafter"/>
</dbReference>
<name>A0A9W6G697_9ACTN</name>
<protein>
    <submittedName>
        <fullName evidence="4">Lipoprotein</fullName>
    </submittedName>
</protein>
<organism evidence="4 5">
    <name type="scientific">Glycomyces algeriensis</name>
    <dbReference type="NCBI Taxonomy" id="256037"/>
    <lineage>
        <taxon>Bacteria</taxon>
        <taxon>Bacillati</taxon>
        <taxon>Actinomycetota</taxon>
        <taxon>Actinomycetes</taxon>
        <taxon>Glycomycetales</taxon>
        <taxon>Glycomycetaceae</taxon>
        <taxon>Glycomyces</taxon>
    </lineage>
</organism>
<gene>
    <name evidence="4" type="ORF">GALLR39Z86_10350</name>
</gene>
<evidence type="ECO:0000256" key="2">
    <source>
        <dbReference type="SAM" id="SignalP"/>
    </source>
</evidence>